<reference evidence="9 10" key="1">
    <citation type="journal article" date="2006" name="Int. J. Syst. Evol. Microbiol.">
        <title>Costertonia aggregata gen. nov., sp. nov., a mesophilic marine bacterium of the family Flavobacteriaceae, isolated from a mature biofilm.</title>
        <authorList>
            <person name="Kwon K.K."/>
            <person name="Lee Y.K."/>
            <person name="Lee H.K."/>
        </authorList>
    </citation>
    <scope>NUCLEOTIDE SEQUENCE [LARGE SCALE GENOMIC DNA]</scope>
    <source>
        <strain evidence="9 10">KCCM 42265</strain>
    </source>
</reference>
<keyword evidence="3" id="KW-0858">Xylan degradation</keyword>
<dbReference type="Pfam" id="PF02230">
    <property type="entry name" value="Abhydrolase_2"/>
    <property type="match status" value="1"/>
</dbReference>
<evidence type="ECO:0000256" key="6">
    <source>
        <dbReference type="ARBA" id="ARBA00023277"/>
    </source>
</evidence>
<keyword evidence="4" id="KW-0732">Signal</keyword>
<evidence type="ECO:0000313" key="9">
    <source>
        <dbReference type="EMBL" id="QLG45849.1"/>
    </source>
</evidence>
<dbReference type="InterPro" id="IPR043595">
    <property type="entry name" value="FaeB/C/D"/>
</dbReference>
<feature type="domain" description="Phospholipase/carboxylesterase/thioesterase" evidence="8">
    <location>
        <begin position="61"/>
        <end position="214"/>
    </location>
</feature>
<dbReference type="RefSeq" id="WP_179242136.1">
    <property type="nucleotide sequence ID" value="NZ_CP058595.1"/>
</dbReference>
<dbReference type="InterPro" id="IPR003140">
    <property type="entry name" value="PLipase/COase/thioEstase"/>
</dbReference>
<dbReference type="KEGG" id="cagg:HYG79_10980"/>
<evidence type="ECO:0000256" key="4">
    <source>
        <dbReference type="ARBA" id="ARBA00022729"/>
    </source>
</evidence>
<dbReference type="PROSITE" id="PS51257">
    <property type="entry name" value="PROKAR_LIPOPROTEIN"/>
    <property type="match status" value="1"/>
</dbReference>
<dbReference type="GO" id="GO:0045493">
    <property type="term" value="P:xylan catabolic process"/>
    <property type="evidence" value="ECO:0007669"/>
    <property type="project" value="UniProtKB-KW"/>
</dbReference>
<dbReference type="GO" id="GO:0005576">
    <property type="term" value="C:extracellular region"/>
    <property type="evidence" value="ECO:0007669"/>
    <property type="project" value="UniProtKB-SubCell"/>
</dbReference>
<proteinExistence type="predicted"/>
<protein>
    <submittedName>
        <fullName evidence="9">Prolyl oligopeptidase family serine peptidase</fullName>
    </submittedName>
</protein>
<dbReference type="GO" id="GO:0030600">
    <property type="term" value="F:feruloyl esterase activity"/>
    <property type="evidence" value="ECO:0007669"/>
    <property type="project" value="InterPro"/>
</dbReference>
<keyword evidence="10" id="KW-1185">Reference proteome</keyword>
<accession>A0A7H9AR11</accession>
<keyword evidence="2" id="KW-0964">Secreted</keyword>
<organism evidence="9 10">
    <name type="scientific">Costertonia aggregata</name>
    <dbReference type="NCBI Taxonomy" id="343403"/>
    <lineage>
        <taxon>Bacteria</taxon>
        <taxon>Pseudomonadati</taxon>
        <taxon>Bacteroidota</taxon>
        <taxon>Flavobacteriia</taxon>
        <taxon>Flavobacteriales</taxon>
        <taxon>Flavobacteriaceae</taxon>
        <taxon>Costertonia</taxon>
    </lineage>
</organism>
<keyword evidence="6" id="KW-0119">Carbohydrate metabolism</keyword>
<name>A0A7H9AR11_9FLAO</name>
<dbReference type="EMBL" id="CP058595">
    <property type="protein sequence ID" value="QLG45849.1"/>
    <property type="molecule type" value="Genomic_DNA"/>
</dbReference>
<gene>
    <name evidence="9" type="ORF">HYG79_10980</name>
</gene>
<evidence type="ECO:0000256" key="3">
    <source>
        <dbReference type="ARBA" id="ARBA00022651"/>
    </source>
</evidence>
<dbReference type="PANTHER" id="PTHR38050:SF2">
    <property type="entry name" value="FERULOYL ESTERASE C-RELATED"/>
    <property type="match status" value="1"/>
</dbReference>
<sequence length="318" mass="34857">MKLIVKSLLYIALLSSCNNKDENSIEPQEFPPTINATLIHQDNIREYILHIPPTYDGTAQVPLVIVLHGGGGTAESVQGFTQMNPVSDSNGFIVAYPQGFGPTQNGFSWADGRETSATNMGIDDIGFIDKLLVELEENYAIDSHKIYICGFSNGGFMTQKIACETENKFAAMASLGSTIGSETLSQCNTSQKIPMAFIFGDLDPFVPYEGGTVANNPSPIEGIETLVDFWKTNNVCQTTNEPLDLPDLDMTDNATVTLFEYSDCACNADVLFYKVNNGGHTWPGVENVDYETIAWETNEDINASEVLWNFFDGYALCL</sequence>
<evidence type="ECO:0000256" key="7">
    <source>
        <dbReference type="ARBA" id="ARBA00023326"/>
    </source>
</evidence>
<dbReference type="InterPro" id="IPR029058">
    <property type="entry name" value="AB_hydrolase_fold"/>
</dbReference>
<dbReference type="PANTHER" id="PTHR38050">
    <property type="match status" value="1"/>
</dbReference>
<evidence type="ECO:0000259" key="8">
    <source>
        <dbReference type="Pfam" id="PF02230"/>
    </source>
</evidence>
<dbReference type="Gene3D" id="3.40.50.1820">
    <property type="entry name" value="alpha/beta hydrolase"/>
    <property type="match status" value="1"/>
</dbReference>
<keyword evidence="5" id="KW-0378">Hydrolase</keyword>
<evidence type="ECO:0000256" key="5">
    <source>
        <dbReference type="ARBA" id="ARBA00022801"/>
    </source>
</evidence>
<evidence type="ECO:0000313" key="10">
    <source>
        <dbReference type="Proteomes" id="UP000509302"/>
    </source>
</evidence>
<dbReference type="SUPFAM" id="SSF53474">
    <property type="entry name" value="alpha/beta-Hydrolases"/>
    <property type="match status" value="1"/>
</dbReference>
<evidence type="ECO:0000256" key="2">
    <source>
        <dbReference type="ARBA" id="ARBA00022525"/>
    </source>
</evidence>
<keyword evidence="7" id="KW-0624">Polysaccharide degradation</keyword>
<dbReference type="Proteomes" id="UP000509302">
    <property type="component" value="Chromosome"/>
</dbReference>
<evidence type="ECO:0000256" key="1">
    <source>
        <dbReference type="ARBA" id="ARBA00004613"/>
    </source>
</evidence>
<comment type="subcellular location">
    <subcellularLocation>
        <location evidence="1">Secreted</location>
    </subcellularLocation>
</comment>
<dbReference type="AlphaFoldDB" id="A0A7H9AR11"/>